<evidence type="ECO:0000313" key="7">
    <source>
        <dbReference type="Proteomes" id="UP000282060"/>
    </source>
</evidence>
<dbReference type="Pfam" id="PF02120">
    <property type="entry name" value="Flg_hook"/>
    <property type="match status" value="1"/>
</dbReference>
<keyword evidence="6" id="KW-0966">Cell projection</keyword>
<feature type="compositionally biased region" description="Low complexity" evidence="4">
    <location>
        <begin position="30"/>
        <end position="48"/>
    </location>
</feature>
<dbReference type="OrthoDB" id="1792985at2"/>
<feature type="compositionally biased region" description="Polar residues" evidence="4">
    <location>
        <begin position="295"/>
        <end position="306"/>
    </location>
</feature>
<keyword evidence="7" id="KW-1185">Reference proteome</keyword>
<gene>
    <name evidence="6" type="ORF">EKG39_09320</name>
</gene>
<feature type="compositionally biased region" description="Polar residues" evidence="4">
    <location>
        <begin position="585"/>
        <end position="597"/>
    </location>
</feature>
<reference evidence="6 7" key="1">
    <citation type="submission" date="2018-12" db="EMBL/GenBank/DDBJ databases">
        <authorList>
            <person name="Yu L."/>
        </authorList>
    </citation>
    <scope>NUCLEOTIDE SEQUENCE [LARGE SCALE GENOMIC DNA]</scope>
    <source>
        <strain evidence="6 7">HAW-EB5</strain>
    </source>
</reference>
<sequence length="603" mass="63984">MQKMTNVLLSNAEITAESNASAGIKKSTHSESQSSEIKSSKTQSSKSQSSEKSDFYAALEQASNQADKSSEKSISSKETRIDAVDNEGKSSQSKELADVAQGDATDVDHVLAQLTLASELDNTDSLGFSGKLLPLNADSTSNFPSQESELAFNFNKFGGDTNLESELTLQTSDADKPVLEISESTDTIDQEIMDLLMVKTGLSKEELQALPAEKLTELAALAKASATNFQDILGGNVSGASNQASLTSSGNVQGTGNVQGAANVKEATAGSPVGKVDSSARNASSVAMGANGLTQSEAESKGTQAGKTDPLSAINGSSQSNAPKEGDLKLSGVNLNDTKLTDTKPIEAKPIEAKQVELKSNDTKLNNILGEKSVLEVDKNLQVNNKSAGLAPEAAAQQLKGADLSVQLTPVKGGMELSPAQSEPVADIKTFQAPAQTPASQSSRGEVPQFQLTLRQNNEQQNMMQDMIQRFSPVMKQQLMTMVSQGVHHAEIRLDPAELGQMMVRVQVQGDQTQVQFQVSQHQTRDLIEQAIPRLRDLLSEQGMQLTDSHVSQGDTGQGERGEPGSDENQGGYGSDMDEIAAEESQLSINQTTSYSSGIDYYA</sequence>
<evidence type="ECO:0000256" key="3">
    <source>
        <dbReference type="ARBA" id="ARBA00022795"/>
    </source>
</evidence>
<feature type="region of interest" description="Disordered" evidence="4">
    <location>
        <begin position="15"/>
        <end position="101"/>
    </location>
</feature>
<evidence type="ECO:0000313" key="6">
    <source>
        <dbReference type="EMBL" id="RTR32571.1"/>
    </source>
</evidence>
<dbReference type="InterPro" id="IPR052563">
    <property type="entry name" value="FliK"/>
</dbReference>
<dbReference type="InterPro" id="IPR001635">
    <property type="entry name" value="Flag_hook_Flik"/>
</dbReference>
<comment type="function">
    <text evidence="1">Controls the length of the flagellar hook.</text>
</comment>
<dbReference type="Gene3D" id="3.30.750.140">
    <property type="match status" value="1"/>
</dbReference>
<feature type="compositionally biased region" description="Basic and acidic residues" evidence="4">
    <location>
        <begin position="68"/>
        <end position="88"/>
    </location>
</feature>
<name>A0A431WAS1_9GAMM</name>
<dbReference type="PANTHER" id="PTHR37533:SF2">
    <property type="entry name" value="FLAGELLAR HOOK-LENGTH CONTROL PROTEIN"/>
    <property type="match status" value="1"/>
</dbReference>
<dbReference type="AlphaFoldDB" id="A0A431WAS1"/>
<keyword evidence="6" id="KW-0969">Cilium</keyword>
<evidence type="ECO:0000256" key="4">
    <source>
        <dbReference type="SAM" id="MobiDB-lite"/>
    </source>
</evidence>
<dbReference type="Proteomes" id="UP000282060">
    <property type="component" value="Unassembled WGS sequence"/>
</dbReference>
<feature type="region of interest" description="Disordered" evidence="4">
    <location>
        <begin position="547"/>
        <end position="603"/>
    </location>
</feature>
<dbReference type="GO" id="GO:0009424">
    <property type="term" value="C:bacterial-type flagellum hook"/>
    <property type="evidence" value="ECO:0007669"/>
    <property type="project" value="InterPro"/>
</dbReference>
<protein>
    <submittedName>
        <fullName evidence="6">Flagellar hook-length control protein FliK</fullName>
    </submittedName>
</protein>
<evidence type="ECO:0000256" key="2">
    <source>
        <dbReference type="ARBA" id="ARBA00009149"/>
    </source>
</evidence>
<dbReference type="InterPro" id="IPR021136">
    <property type="entry name" value="Flagellar_hook_control-like_C"/>
</dbReference>
<dbReference type="EMBL" id="RXNV01000003">
    <property type="protein sequence ID" value="RTR32571.1"/>
    <property type="molecule type" value="Genomic_DNA"/>
</dbReference>
<accession>A0A431WAS1</accession>
<comment type="caution">
    <text evidence="6">The sequence shown here is derived from an EMBL/GenBank/DDBJ whole genome shotgun (WGS) entry which is preliminary data.</text>
</comment>
<keyword evidence="3" id="KW-1005">Bacterial flagellum biogenesis</keyword>
<dbReference type="PRINTS" id="PR01007">
    <property type="entry name" value="FLGHOOKFLIK"/>
</dbReference>
<dbReference type="PANTHER" id="PTHR37533">
    <property type="entry name" value="FLAGELLAR HOOK-LENGTH CONTROL PROTEIN"/>
    <property type="match status" value="1"/>
</dbReference>
<dbReference type="GO" id="GO:0044780">
    <property type="term" value="P:bacterial-type flagellum assembly"/>
    <property type="evidence" value="ECO:0007669"/>
    <property type="project" value="InterPro"/>
</dbReference>
<comment type="similarity">
    <text evidence="2">Belongs to the FliK family.</text>
</comment>
<dbReference type="InterPro" id="IPR038610">
    <property type="entry name" value="FliK-like_C_sf"/>
</dbReference>
<feature type="region of interest" description="Disordered" evidence="4">
    <location>
        <begin position="295"/>
        <end position="336"/>
    </location>
</feature>
<evidence type="ECO:0000256" key="1">
    <source>
        <dbReference type="ARBA" id="ARBA00003944"/>
    </source>
</evidence>
<dbReference type="CDD" id="cd17470">
    <property type="entry name" value="T3SS_Flik_C"/>
    <property type="match status" value="1"/>
</dbReference>
<organism evidence="6 7">
    <name type="scientific">Shewanella atlantica</name>
    <dbReference type="NCBI Taxonomy" id="271099"/>
    <lineage>
        <taxon>Bacteria</taxon>
        <taxon>Pseudomonadati</taxon>
        <taxon>Pseudomonadota</taxon>
        <taxon>Gammaproteobacteria</taxon>
        <taxon>Alteromonadales</taxon>
        <taxon>Shewanellaceae</taxon>
        <taxon>Shewanella</taxon>
    </lineage>
</organism>
<feature type="domain" description="Flagellar hook-length control protein-like C-terminal" evidence="5">
    <location>
        <begin position="477"/>
        <end position="559"/>
    </location>
</feature>
<evidence type="ECO:0000259" key="5">
    <source>
        <dbReference type="Pfam" id="PF02120"/>
    </source>
</evidence>
<proteinExistence type="inferred from homology"/>
<dbReference type="RefSeq" id="WP_126505474.1">
    <property type="nucleotide sequence ID" value="NZ_RXNV01000003.1"/>
</dbReference>
<keyword evidence="6" id="KW-0282">Flagellum</keyword>